<protein>
    <submittedName>
        <fullName evidence="1">Uncharacterized protein</fullName>
    </submittedName>
</protein>
<proteinExistence type="predicted"/>
<sequence length="160" mass="18316">MKERVKSALEKLRDSKDLPRVVKITPKLAKRWQAKVGDTMVIPAPIEVDEVMKMVPNGKLTTINHIRERLAKKHQATICCPLTTGIFARIAAEAAEELRKEGKKNITPYWRTLKADGEINPKYPGGLEYQKQLLLREGHRIIKKGKRFFVLNYENSLAKL</sequence>
<reference evidence="1" key="1">
    <citation type="journal article" date="2020" name="mSystems">
        <title>Genome- and Community-Level Interaction Insights into Carbon Utilization and Element Cycling Functions of Hydrothermarchaeota in Hydrothermal Sediment.</title>
        <authorList>
            <person name="Zhou Z."/>
            <person name="Liu Y."/>
            <person name="Xu W."/>
            <person name="Pan J."/>
            <person name="Luo Z.H."/>
            <person name="Li M."/>
        </authorList>
    </citation>
    <scope>NUCLEOTIDE SEQUENCE [LARGE SCALE GENOMIC DNA]</scope>
    <source>
        <strain evidence="1">SpSt-906</strain>
    </source>
</reference>
<gene>
    <name evidence="1" type="ORF">ENX07_04035</name>
</gene>
<accession>A0A7C3UPE8</accession>
<organism evidence="1">
    <name type="scientific">candidate division WOR-3 bacterium</name>
    <dbReference type="NCBI Taxonomy" id="2052148"/>
    <lineage>
        <taxon>Bacteria</taxon>
        <taxon>Bacteria division WOR-3</taxon>
    </lineage>
</organism>
<dbReference type="AlphaFoldDB" id="A0A7C3UPE8"/>
<evidence type="ECO:0000313" key="1">
    <source>
        <dbReference type="EMBL" id="HGE99223.1"/>
    </source>
</evidence>
<dbReference type="Gene3D" id="1.10.10.10">
    <property type="entry name" value="Winged helix-like DNA-binding domain superfamily/Winged helix DNA-binding domain"/>
    <property type="match status" value="1"/>
</dbReference>
<dbReference type="EMBL" id="DTMQ01000025">
    <property type="protein sequence ID" value="HGE99223.1"/>
    <property type="molecule type" value="Genomic_DNA"/>
</dbReference>
<comment type="caution">
    <text evidence="1">The sequence shown here is derived from an EMBL/GenBank/DDBJ whole genome shotgun (WGS) entry which is preliminary data.</text>
</comment>
<dbReference type="InterPro" id="IPR036388">
    <property type="entry name" value="WH-like_DNA-bd_sf"/>
</dbReference>
<name>A0A7C3UPE8_UNCW3</name>